<sequence length="507" mass="54012">MKFGMWGAPLVALVSAVGVAKGAENTLQFAEDTAVSRELAGTAPTQVCRSNSRWIRVGFDSLVLKGNDKLRLSGTQGGVIELKAGDKWEGRSFYTRALRGSCVTITPTFANPGSRYALSGYQAGTVSLASTESLVTAAGDICSATNPNNCKATSDLVLGINPVVALTLGDNAYNNGTLDDYLLRYEPNWGRFKAITQPVPGNHEYTVANAPGYFDYYNGVGNQTGPAGDRSKGYYSFDVGDWHFIALNSRSGNTVAAAQLTWLDADLRANTKPCTAAYWHHAFISRGNYTGYATMKPFMDRLYASRADLALVAHDHNYQRWSPMDGNQNPQSDGVREIVVGTGGGPMYPVNGTSPLLERKQSSTYGILKLTLTASDYRADFVPIAGKTFTDTVAGTCNRATQVVPDFLLQASPSIAVNRGSTGGKIITFGSYGDFNAPIQISIIGLPTGVTATWSVNPVTPPADGDGTSRVALRVSSSQATAGTYPLVVQGESNGVVRQVGFNLIVR</sequence>
<dbReference type="OrthoDB" id="9809781at2"/>
<comment type="caution">
    <text evidence="3">The sequence shown here is derived from an EMBL/GenBank/DDBJ whole genome shotgun (WGS) entry which is preliminary data.</text>
</comment>
<dbReference type="PATRIC" id="fig|1300345.3.peg.2521"/>
<dbReference type="STRING" id="1300345.LF41_1449"/>
<dbReference type="PANTHER" id="PTHR22953">
    <property type="entry name" value="ACID PHOSPHATASE RELATED"/>
    <property type="match status" value="1"/>
</dbReference>
<reference evidence="3 4" key="1">
    <citation type="submission" date="2014-09" db="EMBL/GenBank/DDBJ databases">
        <title>Genome sequences of Lysobacter dokdonensis DS-58.</title>
        <authorList>
            <person name="Kim J.F."/>
            <person name="Kwak M.-J."/>
        </authorList>
    </citation>
    <scope>NUCLEOTIDE SEQUENCE [LARGE SCALE GENOMIC DNA]</scope>
    <source>
        <strain evidence="3 4">DS-58</strain>
    </source>
</reference>
<dbReference type="PANTHER" id="PTHR22953:SF153">
    <property type="entry name" value="PURPLE ACID PHOSPHATASE"/>
    <property type="match status" value="1"/>
</dbReference>
<dbReference type="InterPro" id="IPR039331">
    <property type="entry name" value="PAPs-like"/>
</dbReference>
<dbReference type="InterPro" id="IPR029052">
    <property type="entry name" value="Metallo-depent_PP-like"/>
</dbReference>
<dbReference type="RefSeq" id="WP_052116424.1">
    <property type="nucleotide sequence ID" value="NZ_JRKJ01000021.1"/>
</dbReference>
<evidence type="ECO:0000313" key="3">
    <source>
        <dbReference type="EMBL" id="KGQ18095.1"/>
    </source>
</evidence>
<dbReference type="AlphaFoldDB" id="A0A0A2WIM1"/>
<proteinExistence type="predicted"/>
<gene>
    <name evidence="3" type="ORF">LF41_1449</name>
</gene>
<dbReference type="Pfam" id="PF00149">
    <property type="entry name" value="Metallophos"/>
    <property type="match status" value="1"/>
</dbReference>
<name>A0A0A2WIM1_9GAMM</name>
<accession>A0A0A2WIM1</accession>
<dbReference type="eggNOG" id="COG1409">
    <property type="taxonomic scope" value="Bacteria"/>
</dbReference>
<dbReference type="EMBL" id="JRKJ01000021">
    <property type="protein sequence ID" value="KGQ18095.1"/>
    <property type="molecule type" value="Genomic_DNA"/>
</dbReference>
<keyword evidence="4" id="KW-1185">Reference proteome</keyword>
<organism evidence="3 4">
    <name type="scientific">Lysobacter dokdonensis DS-58</name>
    <dbReference type="NCBI Taxonomy" id="1300345"/>
    <lineage>
        <taxon>Bacteria</taxon>
        <taxon>Pseudomonadati</taxon>
        <taxon>Pseudomonadota</taxon>
        <taxon>Gammaproteobacteria</taxon>
        <taxon>Lysobacterales</taxon>
        <taxon>Lysobacteraceae</taxon>
        <taxon>Noviluteimonas</taxon>
    </lineage>
</organism>
<dbReference type="SUPFAM" id="SSF56300">
    <property type="entry name" value="Metallo-dependent phosphatases"/>
    <property type="match status" value="1"/>
</dbReference>
<evidence type="ECO:0000259" key="2">
    <source>
        <dbReference type="Pfam" id="PF00149"/>
    </source>
</evidence>
<protein>
    <submittedName>
        <fullName evidence="3">Alkaline phosphatase</fullName>
    </submittedName>
</protein>
<dbReference type="Proteomes" id="UP000030518">
    <property type="component" value="Unassembled WGS sequence"/>
</dbReference>
<dbReference type="Gene3D" id="3.60.21.10">
    <property type="match status" value="1"/>
</dbReference>
<dbReference type="InterPro" id="IPR004843">
    <property type="entry name" value="Calcineurin-like_PHP"/>
</dbReference>
<evidence type="ECO:0000313" key="4">
    <source>
        <dbReference type="Proteomes" id="UP000030518"/>
    </source>
</evidence>
<feature type="domain" description="Calcineurin-like phosphoesterase" evidence="2">
    <location>
        <begin position="137"/>
        <end position="318"/>
    </location>
</feature>
<dbReference type="GO" id="GO:0003993">
    <property type="term" value="F:acid phosphatase activity"/>
    <property type="evidence" value="ECO:0007669"/>
    <property type="project" value="InterPro"/>
</dbReference>
<evidence type="ECO:0000256" key="1">
    <source>
        <dbReference type="ARBA" id="ARBA00022729"/>
    </source>
</evidence>
<keyword evidence="1" id="KW-0732">Signal</keyword>